<protein>
    <submittedName>
        <fullName evidence="2">Uncharacterized protein</fullName>
    </submittedName>
</protein>
<gene>
    <name evidence="2" type="ORF">IRI77_24040</name>
</gene>
<reference evidence="2 3" key="1">
    <citation type="submission" date="2020-10" db="EMBL/GenBank/DDBJ databases">
        <title>Complete genome sequence of Paludibaculum fermentans P105T, a facultatively anaerobic acidobacterium capable of dissimilatory Fe(III) reduction.</title>
        <authorList>
            <person name="Dedysh S.N."/>
            <person name="Beletsky A.V."/>
            <person name="Kulichevskaya I.S."/>
            <person name="Mardanov A.V."/>
            <person name="Ravin N.V."/>
        </authorList>
    </citation>
    <scope>NUCLEOTIDE SEQUENCE [LARGE SCALE GENOMIC DNA]</scope>
    <source>
        <strain evidence="2 3">P105</strain>
    </source>
</reference>
<keyword evidence="3" id="KW-1185">Reference proteome</keyword>
<dbReference type="Proteomes" id="UP000593892">
    <property type="component" value="Chromosome"/>
</dbReference>
<feature type="signal peptide" evidence="1">
    <location>
        <begin position="1"/>
        <end position="24"/>
    </location>
</feature>
<dbReference type="AlphaFoldDB" id="A0A7S7NLM1"/>
<dbReference type="KEGG" id="pfer:IRI77_24040"/>
<evidence type="ECO:0000313" key="3">
    <source>
        <dbReference type="Proteomes" id="UP000593892"/>
    </source>
</evidence>
<sequence>MQMISGACSRRLTALLALASVGYAASTTTPSAQRAPLLTVTSPQAGAQLNGQSLLAEIQIQPEAIRNTLAAVLNGKDITGQFAVKAPCRGAVCTETALLTQADGLIKGQNVLRLRIKGWGANTTRARVVFAWTPGNPTGVNDGDVTELPQPNYNFTTLTPGGYRSTGEPWFQISSNGLHGVTRTYPAQPPMCGGRGYTYTLVQIDRNNLNEVATTCLNTPDVDAALKAVPSTQFAVFGTNSTYNADWQNLNTLPIGGTDFRGNAPSAEVPYGYMVLGIGKAPYGVAMESYNTGYEVNETSLTQIQGALTRNGHSLFDYHPVDYITYSIDGPNKRATFDGQRFTVPSAVPTTGFWVFPFTRNTFAPLAGTQGVVYDATKAADLTAMNTLLSNLTWRQMAVVIGWGKQPGLSLPQSLNPLVTTLASMGVPYTTIQQMTTDQSAMAALVTPDPTVAIALPNRRVPFSMTPSENGQTGQLVGSLGRDKYYLYRSMYTAQADLSSSSPIDASFLKTIWLPNSTWPMMHSTSRVNAYKYLSNRILHVVWPDKLPAGPTDDIRYIYTSAGASLLTKVNPDADPAFTYPVGGTYTNPDTGESYVFTESDLSGVAKQLRAEFTALAQVLPFLGTSTTGANLLGRLIENDNAWMPAWVTSNTIILNQSPWVNQSGPIGFSFDDLVYQSSALTPNQAAMGNPLFAPIEGMLGELVIAVGSTGAMDVNNSGVPTAGYAANTTIKDFVFNYVTWVGNADRAYDQIMDLAVSDWNRLQILSQAIKSKWFLDDYTVLDHSPTLQLGANRFFYTTFMRTYYSHDAYWFTSTTDPLKVGSMKEECSFGSCTPQCRGVYTDSPSPNSSTAFSSFPPNGKYDLFQIATPIKDNESKLMTVQTPGADLGLMLFGTEQANGQFAMPKDVWFTMGALPVRSGADSPQYGYGGCVLP</sequence>
<evidence type="ECO:0000256" key="1">
    <source>
        <dbReference type="SAM" id="SignalP"/>
    </source>
</evidence>
<dbReference type="EMBL" id="CP063849">
    <property type="protein sequence ID" value="QOY85873.1"/>
    <property type="molecule type" value="Genomic_DNA"/>
</dbReference>
<evidence type="ECO:0000313" key="2">
    <source>
        <dbReference type="EMBL" id="QOY85873.1"/>
    </source>
</evidence>
<name>A0A7S7NLM1_PALFE</name>
<accession>A0A7S7NLM1</accession>
<organism evidence="2 3">
    <name type="scientific">Paludibaculum fermentans</name>
    <dbReference type="NCBI Taxonomy" id="1473598"/>
    <lineage>
        <taxon>Bacteria</taxon>
        <taxon>Pseudomonadati</taxon>
        <taxon>Acidobacteriota</taxon>
        <taxon>Terriglobia</taxon>
        <taxon>Bryobacterales</taxon>
        <taxon>Bryobacteraceae</taxon>
        <taxon>Paludibaculum</taxon>
    </lineage>
</organism>
<dbReference type="RefSeq" id="WP_194447543.1">
    <property type="nucleotide sequence ID" value="NZ_CP063849.1"/>
</dbReference>
<feature type="chain" id="PRO_5032926290" evidence="1">
    <location>
        <begin position="25"/>
        <end position="934"/>
    </location>
</feature>
<proteinExistence type="predicted"/>
<keyword evidence="1" id="KW-0732">Signal</keyword>